<keyword evidence="2" id="KW-1185">Reference proteome</keyword>
<evidence type="ECO:0008006" key="3">
    <source>
        <dbReference type="Google" id="ProtNLM"/>
    </source>
</evidence>
<organism evidence="1 2">
    <name type="scientific">Duganella aceris</name>
    <dbReference type="NCBI Taxonomy" id="2703883"/>
    <lineage>
        <taxon>Bacteria</taxon>
        <taxon>Pseudomonadati</taxon>
        <taxon>Pseudomonadota</taxon>
        <taxon>Betaproteobacteria</taxon>
        <taxon>Burkholderiales</taxon>
        <taxon>Oxalobacteraceae</taxon>
        <taxon>Telluria group</taxon>
        <taxon>Duganella</taxon>
    </lineage>
</organism>
<reference evidence="1 2" key="1">
    <citation type="submission" date="2020-01" db="EMBL/GenBank/DDBJ databases">
        <authorList>
            <person name="Lee S.D."/>
        </authorList>
    </citation>
    <scope>NUCLEOTIDE SEQUENCE [LARGE SCALE GENOMIC DNA]</scope>
    <source>
        <strain evidence="1 2">SAP-35</strain>
    </source>
</reference>
<evidence type="ECO:0000313" key="1">
    <source>
        <dbReference type="EMBL" id="NGZ86614.1"/>
    </source>
</evidence>
<evidence type="ECO:0000313" key="2">
    <source>
        <dbReference type="Proteomes" id="UP000666369"/>
    </source>
</evidence>
<name>A0ABX0FQH7_9BURK</name>
<accession>A0ABX0FQH7</accession>
<protein>
    <recommendedName>
        <fullName evidence="3">Phospholipase D-like domain-containing protein</fullName>
    </recommendedName>
</protein>
<dbReference type="CDD" id="cd09117">
    <property type="entry name" value="PLDc_Bfil_DEXD_like"/>
    <property type="match status" value="1"/>
</dbReference>
<comment type="caution">
    <text evidence="1">The sequence shown here is derived from an EMBL/GenBank/DDBJ whole genome shotgun (WGS) entry which is preliminary data.</text>
</comment>
<dbReference type="RefSeq" id="WP_166106453.1">
    <property type="nucleotide sequence ID" value="NZ_JAADJT010000009.1"/>
</dbReference>
<dbReference type="Gene3D" id="3.30.870.10">
    <property type="entry name" value="Endonuclease Chain A"/>
    <property type="match status" value="1"/>
</dbReference>
<proteinExistence type="predicted"/>
<sequence>MNLINDTQIKKALHAVRSKHIAVAYVGADWKSFVDENTLDEIIVSPTAGSSADAIKELVQCLGWKNVHFLDELHAKIYLGETSAAMGSFNLTANGLSGHALIEAGYLIQDPAQLKFLRKFYADLKGRAVQQYDSQIKKEQQLSRLIEINAKAREVGFGAPASSRTRTLEEYNPVTDTDFYCAFYTNEKLKYNEQALRKQHPAKFNSEVFNPDELIKANLPFLSKDKILSGHWVLMWKAWIDEPAPLKMEAQWMYIQAIVPNGAEDREYGYTKLAIQWEGARGIGSPPFTLKQKQKAALKELLVSGKFPEFFPDSSGKAWSLNRTFPNFKAFVAEWKRLATA</sequence>
<dbReference type="EMBL" id="JAADJT010000009">
    <property type="protein sequence ID" value="NGZ86614.1"/>
    <property type="molecule type" value="Genomic_DNA"/>
</dbReference>
<reference evidence="2" key="2">
    <citation type="submission" date="2023-07" db="EMBL/GenBank/DDBJ databases">
        <title>Duganella aceri sp. nov., isolated from tree sap.</title>
        <authorList>
            <person name="Kim I.S."/>
        </authorList>
    </citation>
    <scope>NUCLEOTIDE SEQUENCE [LARGE SCALE GENOMIC DNA]</scope>
    <source>
        <strain evidence="2">SAP-35</strain>
    </source>
</reference>
<gene>
    <name evidence="1" type="ORF">GW587_20420</name>
</gene>
<dbReference type="Proteomes" id="UP000666369">
    <property type="component" value="Unassembled WGS sequence"/>
</dbReference>